<accession>A0A679BCD8</accession>
<dbReference type="FunFam" id="3.30.70.270:FF:000020">
    <property type="entry name" value="Transposon Tf2-6 polyprotein-like Protein"/>
    <property type="match status" value="1"/>
</dbReference>
<dbReference type="Pfam" id="PF00665">
    <property type="entry name" value="rve"/>
    <property type="match status" value="1"/>
</dbReference>
<evidence type="ECO:0000313" key="19">
    <source>
        <dbReference type="EMBL" id="BBF89694.1"/>
    </source>
</evidence>
<dbReference type="InterPro" id="IPR036397">
    <property type="entry name" value="RNaseH_sf"/>
</dbReference>
<dbReference type="InterPro" id="IPR021109">
    <property type="entry name" value="Peptidase_aspartic_dom_sf"/>
</dbReference>
<keyword evidence="6" id="KW-0064">Aspartyl protease</keyword>
<dbReference type="Gene3D" id="3.10.10.10">
    <property type="entry name" value="HIV Type 1 Reverse Transcriptase, subunit A, domain 1"/>
    <property type="match status" value="1"/>
</dbReference>
<dbReference type="Gene3D" id="3.30.420.10">
    <property type="entry name" value="Ribonuclease H-like superfamily/Ribonuclease H"/>
    <property type="match status" value="1"/>
</dbReference>
<dbReference type="Pfam" id="PF17921">
    <property type="entry name" value="Integrase_H2C2"/>
    <property type="match status" value="1"/>
</dbReference>
<dbReference type="GO" id="GO:0003723">
    <property type="term" value="F:RNA binding"/>
    <property type="evidence" value="ECO:0007669"/>
    <property type="project" value="UniProtKB-KW"/>
</dbReference>
<dbReference type="Gene3D" id="3.30.70.270">
    <property type="match status" value="2"/>
</dbReference>
<name>A0A679BCD8_ORYNI</name>
<dbReference type="Pfam" id="PF00078">
    <property type="entry name" value="RVT_1"/>
    <property type="match status" value="1"/>
</dbReference>
<proteinExistence type="predicted"/>
<dbReference type="PROSITE" id="PS50994">
    <property type="entry name" value="INTEGRASE"/>
    <property type="match status" value="1"/>
</dbReference>
<dbReference type="GO" id="GO:0006508">
    <property type="term" value="P:proteolysis"/>
    <property type="evidence" value="ECO:0007669"/>
    <property type="project" value="UniProtKB-KW"/>
</dbReference>
<dbReference type="GO" id="GO:0015074">
    <property type="term" value="P:DNA integration"/>
    <property type="evidence" value="ECO:0007669"/>
    <property type="project" value="UniProtKB-KW"/>
</dbReference>
<dbReference type="GO" id="GO:0003887">
    <property type="term" value="F:DNA-directed DNA polymerase activity"/>
    <property type="evidence" value="ECO:0007669"/>
    <property type="project" value="UniProtKB-KW"/>
</dbReference>
<dbReference type="CDD" id="cd01647">
    <property type="entry name" value="RT_LTR"/>
    <property type="match status" value="1"/>
</dbReference>
<dbReference type="InterPro" id="IPR001584">
    <property type="entry name" value="Integrase_cat-core"/>
</dbReference>
<keyword evidence="10" id="KW-0694">RNA-binding</keyword>
<evidence type="ECO:0000256" key="9">
    <source>
        <dbReference type="ARBA" id="ARBA00022842"/>
    </source>
</evidence>
<dbReference type="SUPFAM" id="SSF53098">
    <property type="entry name" value="Ribonuclease H-like"/>
    <property type="match status" value="1"/>
</dbReference>
<evidence type="ECO:0000256" key="3">
    <source>
        <dbReference type="ARBA" id="ARBA00022695"/>
    </source>
</evidence>
<evidence type="ECO:0000256" key="1">
    <source>
        <dbReference type="ARBA" id="ARBA00022670"/>
    </source>
</evidence>
<dbReference type="SUPFAM" id="SSF50630">
    <property type="entry name" value="Acid proteases"/>
    <property type="match status" value="1"/>
</dbReference>
<dbReference type="PANTHER" id="PTHR37984">
    <property type="entry name" value="PROTEIN CBG26694"/>
    <property type="match status" value="1"/>
</dbReference>
<dbReference type="Gene3D" id="2.40.70.10">
    <property type="entry name" value="Acid Proteases"/>
    <property type="match status" value="1"/>
</dbReference>
<keyword evidence="3" id="KW-0548">Nucleotidyltransferase</keyword>
<dbReference type="GO" id="GO:0003964">
    <property type="term" value="F:RNA-directed DNA polymerase activity"/>
    <property type="evidence" value="ECO:0007669"/>
    <property type="project" value="UniProtKB-KW"/>
</dbReference>
<evidence type="ECO:0000256" key="13">
    <source>
        <dbReference type="ARBA" id="ARBA00022932"/>
    </source>
</evidence>
<dbReference type="PANTHER" id="PTHR37984:SF5">
    <property type="entry name" value="PROTEIN NYNRIN-LIKE"/>
    <property type="match status" value="1"/>
</dbReference>
<keyword evidence="11" id="KW-0229">DNA integration</keyword>
<organism evidence="19">
    <name type="scientific">Oryza nivara</name>
    <name type="common">Indian wild rice</name>
    <name type="synonym">Oryza sativa f. spontanea</name>
    <dbReference type="NCBI Taxonomy" id="4536"/>
    <lineage>
        <taxon>Eukaryota</taxon>
        <taxon>Viridiplantae</taxon>
        <taxon>Streptophyta</taxon>
        <taxon>Embryophyta</taxon>
        <taxon>Tracheophyta</taxon>
        <taxon>Spermatophyta</taxon>
        <taxon>Magnoliopsida</taxon>
        <taxon>Liliopsida</taxon>
        <taxon>Poales</taxon>
        <taxon>Poaceae</taxon>
        <taxon>BOP clade</taxon>
        <taxon>Oryzoideae</taxon>
        <taxon>Oryzeae</taxon>
        <taxon>Oryzinae</taxon>
        <taxon>Oryza</taxon>
    </lineage>
</organism>
<dbReference type="GO" id="GO:0003677">
    <property type="term" value="F:DNA binding"/>
    <property type="evidence" value="ECO:0007669"/>
    <property type="project" value="UniProtKB-KW"/>
</dbReference>
<dbReference type="GO" id="GO:0046872">
    <property type="term" value="F:metal ion binding"/>
    <property type="evidence" value="ECO:0007669"/>
    <property type="project" value="UniProtKB-KW"/>
</dbReference>
<keyword evidence="13" id="KW-0239">DNA-directed DNA polymerase</keyword>
<evidence type="ECO:0000256" key="7">
    <source>
        <dbReference type="ARBA" id="ARBA00022759"/>
    </source>
</evidence>
<evidence type="ECO:0000256" key="2">
    <source>
        <dbReference type="ARBA" id="ARBA00022679"/>
    </source>
</evidence>
<keyword evidence="8" id="KW-0378">Hydrolase</keyword>
<keyword evidence="1" id="KW-0645">Protease</keyword>
<dbReference type="Pfam" id="PF08284">
    <property type="entry name" value="RVP_2"/>
    <property type="match status" value="1"/>
</dbReference>
<keyword evidence="15" id="KW-0233">DNA recombination</keyword>
<keyword evidence="14" id="KW-0238">DNA-binding</keyword>
<gene>
    <name evidence="19" type="primary">BBa0001L01.26</name>
</gene>
<evidence type="ECO:0000259" key="18">
    <source>
        <dbReference type="PROSITE" id="PS50994"/>
    </source>
</evidence>
<dbReference type="InterPro" id="IPR043128">
    <property type="entry name" value="Rev_trsase/Diguanyl_cyclase"/>
</dbReference>
<feature type="domain" description="Reverse transcriptase" evidence="17">
    <location>
        <begin position="647"/>
        <end position="826"/>
    </location>
</feature>
<dbReference type="PROSITE" id="PS50878">
    <property type="entry name" value="RT_POL"/>
    <property type="match status" value="1"/>
</dbReference>
<evidence type="ECO:0000256" key="14">
    <source>
        <dbReference type="ARBA" id="ARBA00023125"/>
    </source>
</evidence>
<keyword evidence="2" id="KW-0808">Transferase</keyword>
<dbReference type="InterPro" id="IPR043502">
    <property type="entry name" value="DNA/RNA_pol_sf"/>
</dbReference>
<dbReference type="InterPro" id="IPR000477">
    <property type="entry name" value="RT_dom"/>
</dbReference>
<dbReference type="InterPro" id="IPR041577">
    <property type="entry name" value="RT_RNaseH_2"/>
</dbReference>
<keyword evidence="5" id="KW-0479">Metal-binding</keyword>
<keyword evidence="9" id="KW-0460">Magnesium</keyword>
<evidence type="ECO:0000256" key="12">
    <source>
        <dbReference type="ARBA" id="ARBA00022918"/>
    </source>
</evidence>
<dbReference type="GO" id="GO:0006310">
    <property type="term" value="P:DNA recombination"/>
    <property type="evidence" value="ECO:0007669"/>
    <property type="project" value="UniProtKB-KW"/>
</dbReference>
<evidence type="ECO:0000256" key="10">
    <source>
        <dbReference type="ARBA" id="ARBA00022884"/>
    </source>
</evidence>
<evidence type="ECO:0000256" key="16">
    <source>
        <dbReference type="ARBA" id="ARBA00023268"/>
    </source>
</evidence>
<keyword evidence="4" id="KW-0540">Nuclease</keyword>
<evidence type="ECO:0000256" key="4">
    <source>
        <dbReference type="ARBA" id="ARBA00022722"/>
    </source>
</evidence>
<dbReference type="InterPro" id="IPR001969">
    <property type="entry name" value="Aspartic_peptidase_AS"/>
</dbReference>
<dbReference type="GO" id="GO:0004190">
    <property type="term" value="F:aspartic-type endopeptidase activity"/>
    <property type="evidence" value="ECO:0007669"/>
    <property type="project" value="UniProtKB-KW"/>
</dbReference>
<keyword evidence="7" id="KW-0255">Endonuclease</keyword>
<dbReference type="GO" id="GO:0004519">
    <property type="term" value="F:endonuclease activity"/>
    <property type="evidence" value="ECO:0007669"/>
    <property type="project" value="UniProtKB-KW"/>
</dbReference>
<feature type="domain" description="Integrase catalytic" evidence="18">
    <location>
        <begin position="1160"/>
        <end position="1324"/>
    </location>
</feature>
<reference evidence="19" key="1">
    <citation type="submission" date="2018-08" db="EMBL/GenBank/DDBJ databases">
        <title>Oryza nivara genomic DNA, chromosome 11, BAC clone:BBa0001L01.</title>
        <authorList>
            <person name="Wu J."/>
            <person name="Kanamori H."/>
        </authorList>
    </citation>
    <scope>NUCLEOTIDE SEQUENCE</scope>
    <source>
        <strain evidence="19">W0106</strain>
    </source>
</reference>
<dbReference type="SUPFAM" id="SSF56672">
    <property type="entry name" value="DNA/RNA polymerases"/>
    <property type="match status" value="1"/>
</dbReference>
<dbReference type="Pfam" id="PF24626">
    <property type="entry name" value="SH3_Tf2-1"/>
    <property type="match status" value="1"/>
</dbReference>
<keyword evidence="12" id="KW-0695">RNA-directed DNA polymerase</keyword>
<evidence type="ECO:0000256" key="6">
    <source>
        <dbReference type="ARBA" id="ARBA00022750"/>
    </source>
</evidence>
<dbReference type="PROSITE" id="PS00141">
    <property type="entry name" value="ASP_PROTEASE"/>
    <property type="match status" value="1"/>
</dbReference>
<evidence type="ECO:0000256" key="15">
    <source>
        <dbReference type="ARBA" id="ARBA00023172"/>
    </source>
</evidence>
<keyword evidence="16" id="KW-0511">Multifunctional enzyme</keyword>
<dbReference type="InterPro" id="IPR041588">
    <property type="entry name" value="Integrase_H2C2"/>
</dbReference>
<sequence length="1508" mass="171236">MAHETKLDLLLKKMEENERKRAEAEERTRADLAELKKVVEARLPLVEKRVEEVASVVGSLSTKVENMEGTLLKQGRMEKKPADVKEEQFTPQLSFQIQGMRDPTLNSANNFKFEPIASPGSGSARTNLGSSLPPMTCPQFNGDNPQMWRANCEVYFDVYGIPPSNWVKIATLNFVGNAAFWLQSVRNQLIGVTWYDLCERVCARFTRDRQQALIRQWLRVQQTTSVAEYVEKFDSIMHQLNAYENSAPIEYFVTKFIDGLKEEVRSVILVQRPQDLDTACSLAMLQEEALEGLKAGSYKKSEQMGNYIKSVPRSTSQTTLFSPSPQKVNSSAALEATRAKEDKVASLKAYRKSKGLCFICGEWWGRDHKCANAVQLHVVQELMEAMNIDNEASPEVETPVEEEVSLLAISQQALNGTESSKSIRLSGWIQGTELLMLVDSGSTHSFIDEQIGRKLSGVEILKQPLKVQIADGGQIVCNQVIPGCTWWMQGDSFRNDFTLITLGNYDIILGMDWLVQHSPMQIDWSQKWLEFQYNSQLIRLLGISSQPKQCFEITGEQLMGMAKLGSIMYMIQLTEGRPEEHQNVPAPVQKILQEFAGVFAEPSGLPPTRYCDHRIPLIEGAQPVNLRPYRYNPELKDEIERQVAEMLSSGVIQSSQSAWSSPALLVRKKDGTWRLCVDYRHLNALTIKSNYPVPIIEELLDELSGAKWFSKLDLRAGYHQIRMVPGEEHKTAFQTHSGHYEYRVMSFGLTGAPATFQGVMNKTLASVLRKCALVFFDDILVYSPDLQSHLTHLKQVLQLLRQDHWQVKMSKCSFAQPQVSYLGHITEPKKIQDVLTWPTPISVKKLRGFLGLAVYYRKFVKNFGIISKPLTQLLRKGVSFRWGSEAEAAFQQRKQALTSAPVLGLPDFSKQFTVEIDASDAGIGAVLSQEGHPIAYLSKALGPRSKGLSTYEKECMAILLAVDHWRSYLQHQEFLILTDYHSLVHLDDQRLHTPWQQRAFTKLLGLQYKIGYRKGSSNAVADALSRREVGEGGQLSAISVSTPTWLQEVTKGYEQDPHTSQLLAELAINSIAKEHYTLSHGLIRYKGRIWIGNNTDLQNKLIAELHHNPIGGHSGFPVTYRRIKRLFAWPGMKKQVKCQLQHSQVCIQAKPERVKYPGLLQPLPVPEGAWQTITMDFLEGLPKSERYNCILVVVDKFSKYAHFVPLTHPFTAETVATAFMKNIYKLHGMPRVIVSDRDKIFTSQFWEYLFTKSGTELHMSSAYHPQSDGQTERVNQCVELFLRCFVHATPTKWAAWLHLAEFWYNNAYHSAVKQTPFEVIYGHQPAHFGITMEDCAVPDLQEWLRDRKFMHQLIQQHLHRAQQQMKAYADKNRSFREFQPGDWVYLKIQPYVQTSVARRANHKLSFKYFGPFEIQHKVGQVAYKLVLPNTCLIHPVVHVSQLKAAKGFQPTLQHSLPSSLGSLQIPMQFLDQRVAKKGNAVVTQLLTHWSGTAAADATWEDQEDLKAR</sequence>
<evidence type="ECO:0000259" key="17">
    <source>
        <dbReference type="PROSITE" id="PS50878"/>
    </source>
</evidence>
<dbReference type="Pfam" id="PF17919">
    <property type="entry name" value="RT_RNaseH_2"/>
    <property type="match status" value="1"/>
</dbReference>
<dbReference type="InterPro" id="IPR056924">
    <property type="entry name" value="SH3_Tf2-1"/>
</dbReference>
<dbReference type="CDD" id="cd09274">
    <property type="entry name" value="RNase_HI_RT_Ty3"/>
    <property type="match status" value="1"/>
</dbReference>
<dbReference type="InterPro" id="IPR050951">
    <property type="entry name" value="Retrovirus_Pol_polyprotein"/>
</dbReference>
<dbReference type="InterPro" id="IPR005162">
    <property type="entry name" value="Retrotrans_gag_dom"/>
</dbReference>
<dbReference type="InterPro" id="IPR012337">
    <property type="entry name" value="RNaseH-like_sf"/>
</dbReference>
<protein>
    <submittedName>
        <fullName evidence="19">Retrotransposon protein-like</fullName>
    </submittedName>
</protein>
<evidence type="ECO:0000256" key="8">
    <source>
        <dbReference type="ARBA" id="ARBA00022801"/>
    </source>
</evidence>
<evidence type="ECO:0000256" key="5">
    <source>
        <dbReference type="ARBA" id="ARBA00022723"/>
    </source>
</evidence>
<dbReference type="Pfam" id="PF03732">
    <property type="entry name" value="Retrotrans_gag"/>
    <property type="match status" value="1"/>
</dbReference>
<dbReference type="EMBL" id="AP018869">
    <property type="protein sequence ID" value="BBF89694.1"/>
    <property type="molecule type" value="Genomic_DNA"/>
</dbReference>
<dbReference type="CDD" id="cd00303">
    <property type="entry name" value="retropepsin_like"/>
    <property type="match status" value="1"/>
</dbReference>
<dbReference type="Gene3D" id="1.10.340.70">
    <property type="match status" value="1"/>
</dbReference>
<evidence type="ECO:0000256" key="11">
    <source>
        <dbReference type="ARBA" id="ARBA00022908"/>
    </source>
</evidence>